<sequence>MHHIPARPEQTQSPISSHRIDAQRDAAMPDTAVIRVDQLYALAGLLSLEEVAEQFSDLSTVARVSIFGLFEDALADIRAALMQTAARE</sequence>
<accession>A0ABS8K9K7</accession>
<feature type="region of interest" description="Disordered" evidence="1">
    <location>
        <begin position="1"/>
        <end position="24"/>
    </location>
</feature>
<dbReference type="RefSeq" id="WP_230560308.1">
    <property type="nucleotide sequence ID" value="NZ_JAJITC010000003.1"/>
</dbReference>
<proteinExistence type="predicted"/>
<evidence type="ECO:0000313" key="2">
    <source>
        <dbReference type="EMBL" id="MCC8401404.1"/>
    </source>
</evidence>
<keyword evidence="3" id="KW-1185">Reference proteome</keyword>
<dbReference type="EMBL" id="JAJITC010000003">
    <property type="protein sequence ID" value="MCC8401404.1"/>
    <property type="molecule type" value="Genomic_DNA"/>
</dbReference>
<gene>
    <name evidence="2" type="ORF">LJ655_05760</name>
</gene>
<name>A0ABS8K9K7_9BURK</name>
<organism evidence="2 3">
    <name type="scientific">Paraburkholderia translucens</name>
    <dbReference type="NCBI Taxonomy" id="2886945"/>
    <lineage>
        <taxon>Bacteria</taxon>
        <taxon>Pseudomonadati</taxon>
        <taxon>Pseudomonadota</taxon>
        <taxon>Betaproteobacteria</taxon>
        <taxon>Burkholderiales</taxon>
        <taxon>Burkholderiaceae</taxon>
        <taxon>Paraburkholderia</taxon>
    </lineage>
</organism>
<protein>
    <submittedName>
        <fullName evidence="2">Uncharacterized protein</fullName>
    </submittedName>
</protein>
<reference evidence="2 3" key="1">
    <citation type="submission" date="2021-11" db="EMBL/GenBank/DDBJ databases">
        <authorList>
            <person name="Oh E.-T."/>
            <person name="Kim S.-B."/>
        </authorList>
    </citation>
    <scope>NUCLEOTIDE SEQUENCE [LARGE SCALE GENOMIC DNA]</scope>
    <source>
        <strain evidence="2 3">MMS20-SJTN17</strain>
    </source>
</reference>
<evidence type="ECO:0000313" key="3">
    <source>
        <dbReference type="Proteomes" id="UP001430614"/>
    </source>
</evidence>
<comment type="caution">
    <text evidence="2">The sequence shown here is derived from an EMBL/GenBank/DDBJ whole genome shotgun (WGS) entry which is preliminary data.</text>
</comment>
<dbReference type="Proteomes" id="UP001430614">
    <property type="component" value="Unassembled WGS sequence"/>
</dbReference>
<evidence type="ECO:0000256" key="1">
    <source>
        <dbReference type="SAM" id="MobiDB-lite"/>
    </source>
</evidence>